<dbReference type="Proteomes" id="UP000325902">
    <property type="component" value="Unassembled WGS sequence"/>
</dbReference>
<accession>A0A5N5D747</accession>
<evidence type="ECO:0000256" key="6">
    <source>
        <dbReference type="ARBA" id="ARBA00023002"/>
    </source>
</evidence>
<dbReference type="AlphaFoldDB" id="A0A5N5D747"/>
<evidence type="ECO:0000256" key="2">
    <source>
        <dbReference type="ARBA" id="ARBA00010139"/>
    </source>
</evidence>
<dbReference type="OrthoDB" id="66881at2759"/>
<keyword evidence="7" id="KW-0503">Monooxygenase</keyword>
<comment type="cofactor">
    <cofactor evidence="1">
        <name>FAD</name>
        <dbReference type="ChEBI" id="CHEBI:57692"/>
    </cofactor>
</comment>
<dbReference type="InterPro" id="IPR036188">
    <property type="entry name" value="FAD/NAD-bd_sf"/>
</dbReference>
<dbReference type="Gene3D" id="3.50.50.60">
    <property type="entry name" value="FAD/NAD(P)-binding domain"/>
    <property type="match status" value="3"/>
</dbReference>
<reference evidence="7 8" key="1">
    <citation type="journal article" date="2019" name="Sci. Rep.">
        <title>A multi-omics analysis of the grapevine pathogen Lasiodiplodia theobromae reveals that temperature affects the expression of virulence- and pathogenicity-related genes.</title>
        <authorList>
            <person name="Felix C."/>
            <person name="Meneses R."/>
            <person name="Goncalves M.F.M."/>
            <person name="Tilleman L."/>
            <person name="Duarte A.S."/>
            <person name="Jorrin-Novo J.V."/>
            <person name="Van de Peer Y."/>
            <person name="Deforce D."/>
            <person name="Van Nieuwerburgh F."/>
            <person name="Esteves A.C."/>
            <person name="Alves A."/>
        </authorList>
    </citation>
    <scope>NUCLEOTIDE SEQUENCE [LARGE SCALE GENOMIC DNA]</scope>
    <source>
        <strain evidence="7 8">LA-SOL3</strain>
    </source>
</reference>
<keyword evidence="3" id="KW-0285">Flavoprotein</keyword>
<evidence type="ECO:0000256" key="1">
    <source>
        <dbReference type="ARBA" id="ARBA00001974"/>
    </source>
</evidence>
<dbReference type="GO" id="GO:0004497">
    <property type="term" value="F:monooxygenase activity"/>
    <property type="evidence" value="ECO:0007669"/>
    <property type="project" value="UniProtKB-KW"/>
</dbReference>
<evidence type="ECO:0000256" key="5">
    <source>
        <dbReference type="ARBA" id="ARBA00022857"/>
    </source>
</evidence>
<keyword evidence="6" id="KW-0560">Oxidoreductase</keyword>
<dbReference type="PANTHER" id="PTHR43098:SF2">
    <property type="entry name" value="FAD-BINDING MONOOXYGENASE AUSB-RELATED"/>
    <property type="match status" value="1"/>
</dbReference>
<dbReference type="InterPro" id="IPR050775">
    <property type="entry name" value="FAD-binding_Monooxygenases"/>
</dbReference>
<name>A0A5N5D747_9PEZI</name>
<evidence type="ECO:0000313" key="7">
    <source>
        <dbReference type="EMBL" id="KAB2573451.1"/>
    </source>
</evidence>
<evidence type="ECO:0000256" key="3">
    <source>
        <dbReference type="ARBA" id="ARBA00022630"/>
    </source>
</evidence>
<sequence>MTSSANALFQKYAEERDKRLRPDKLAQYIDFRDPSLLSMDADLYVDYDALAAKDRPLKDNSDIKVLIVGGGMFGVTTAYRLVTEAGINSNDIVIVDKAGGFGGTWYWNRYPGVACDIESYCYVPLLEETGYMPTRRYCYGHEIREHLERIANTANVRSQFCTAVTHQQWDDEAKRWAVTLRHNPGPGREPEKLKVYAQFLVLAGGMMRAPHVPKLNGVDVFRSAPNKLLMHTGRWNWSHSGGSPEKPDLEGLRGKRVGVIGTGATAIQVVPHVARWAKHTYVFQRTPSYVGPHLQKEQTPEDWARVAYKPGWQDERMASLEAMFTGEPDAENIVRDSWTEIPGMRVMTGHAGRLISKGEEEQHLKEVLELDHPWTEAMRARVDAQVKDPLTAEKLKAWYPSYCKRPTFHQSYLALFNEPNVSLIDTDGHGVEAYTPNGVQANGAEYELDVLVLATGYTVGILDSCPSSGLNAPLLGVGGRSLKDKWDAGDFGTFYGVMTNGFPNLFFASNTGGSVSQNATSFYTIASRLISHTVKGALQQAERMDTATVEVSRKAEDEWTMSVAKRARWFSPYSACTPGFATGEGILQEVKKQTEEEEMEAAKKSGWGEGSITFRRRVEDWMATGRLDGLLVRSN</sequence>
<comment type="caution">
    <text evidence="7">The sequence shown here is derived from an EMBL/GenBank/DDBJ whole genome shotgun (WGS) entry which is preliminary data.</text>
</comment>
<dbReference type="SUPFAM" id="SSF51905">
    <property type="entry name" value="FAD/NAD(P)-binding domain"/>
    <property type="match status" value="1"/>
</dbReference>
<proteinExistence type="inferred from homology"/>
<keyword evidence="5" id="KW-0521">NADP</keyword>
<dbReference type="Pfam" id="PF13450">
    <property type="entry name" value="NAD_binding_8"/>
    <property type="match status" value="1"/>
</dbReference>
<keyword evidence="8" id="KW-1185">Reference proteome</keyword>
<dbReference type="EMBL" id="VCHE01000058">
    <property type="protein sequence ID" value="KAB2573451.1"/>
    <property type="molecule type" value="Genomic_DNA"/>
</dbReference>
<keyword evidence="4" id="KW-0274">FAD</keyword>
<organism evidence="7 8">
    <name type="scientific">Lasiodiplodia theobromae</name>
    <dbReference type="NCBI Taxonomy" id="45133"/>
    <lineage>
        <taxon>Eukaryota</taxon>
        <taxon>Fungi</taxon>
        <taxon>Dikarya</taxon>
        <taxon>Ascomycota</taxon>
        <taxon>Pezizomycotina</taxon>
        <taxon>Dothideomycetes</taxon>
        <taxon>Dothideomycetes incertae sedis</taxon>
        <taxon>Botryosphaeriales</taxon>
        <taxon>Botryosphaeriaceae</taxon>
        <taxon>Lasiodiplodia</taxon>
    </lineage>
</organism>
<dbReference type="PANTHER" id="PTHR43098">
    <property type="entry name" value="L-ORNITHINE N(5)-MONOOXYGENASE-RELATED"/>
    <property type="match status" value="1"/>
</dbReference>
<evidence type="ECO:0000313" key="8">
    <source>
        <dbReference type="Proteomes" id="UP000325902"/>
    </source>
</evidence>
<comment type="similarity">
    <text evidence="2">Belongs to the FAD-binding monooxygenase family.</text>
</comment>
<evidence type="ECO:0000256" key="4">
    <source>
        <dbReference type="ARBA" id="ARBA00022827"/>
    </source>
</evidence>
<protein>
    <submittedName>
        <fullName evidence="7">FAD-binding monooxygenase trt3</fullName>
    </submittedName>
</protein>
<gene>
    <name evidence="7" type="primary">trt3</name>
    <name evidence="7" type="ORF">DBV05_g7850</name>
</gene>